<dbReference type="InterPro" id="IPR022126">
    <property type="entry name" value="S-locus_recpt_kinase"/>
</dbReference>
<dbReference type="GO" id="GO:0004674">
    <property type="term" value="F:protein serine/threonine kinase activity"/>
    <property type="evidence" value="ECO:0007669"/>
    <property type="project" value="InterPro"/>
</dbReference>
<dbReference type="EMBL" id="QGKY02000094">
    <property type="protein sequence ID" value="KAF2601664.1"/>
    <property type="molecule type" value="Genomic_DNA"/>
</dbReference>
<evidence type="ECO:0000256" key="3">
    <source>
        <dbReference type="ARBA" id="ARBA00022729"/>
    </source>
</evidence>
<keyword evidence="7 9" id="KW-0472">Membrane</keyword>
<evidence type="ECO:0008006" key="13">
    <source>
        <dbReference type="Google" id="ProtNLM"/>
    </source>
</evidence>
<proteinExistence type="predicted"/>
<dbReference type="InterPro" id="IPR003609">
    <property type="entry name" value="Pan_app"/>
</dbReference>
<evidence type="ECO:0000259" key="10">
    <source>
        <dbReference type="PROSITE" id="PS50011"/>
    </source>
</evidence>
<feature type="domain" description="Protein kinase" evidence="10">
    <location>
        <begin position="472"/>
        <end position="569"/>
    </location>
</feature>
<dbReference type="Pfam" id="PF07714">
    <property type="entry name" value="PK_Tyr_Ser-Thr"/>
    <property type="match status" value="1"/>
</dbReference>
<evidence type="ECO:0000259" key="11">
    <source>
        <dbReference type="PROSITE" id="PS50948"/>
    </source>
</evidence>
<name>A0A8S9L2W5_BRACR</name>
<dbReference type="FunFam" id="3.30.200.20:FF:000924">
    <property type="entry name" value="Uncharacterized protein"/>
    <property type="match status" value="1"/>
</dbReference>
<evidence type="ECO:0000256" key="7">
    <source>
        <dbReference type="ARBA" id="ARBA00023136"/>
    </source>
</evidence>
<evidence type="ECO:0000256" key="2">
    <source>
        <dbReference type="ARBA" id="ARBA00022692"/>
    </source>
</evidence>
<dbReference type="InterPro" id="IPR001245">
    <property type="entry name" value="Ser-Thr/Tyr_kinase_cat_dom"/>
</dbReference>
<feature type="transmembrane region" description="Helical" evidence="9">
    <location>
        <begin position="413"/>
        <end position="435"/>
    </location>
</feature>
<evidence type="ECO:0000256" key="9">
    <source>
        <dbReference type="SAM" id="Phobius"/>
    </source>
</evidence>
<dbReference type="Pfam" id="PF12398">
    <property type="entry name" value="DUF3660"/>
    <property type="match status" value="1"/>
</dbReference>
<keyword evidence="5" id="KW-0067">ATP-binding</keyword>
<dbReference type="InterPro" id="IPR011009">
    <property type="entry name" value="Kinase-like_dom_sf"/>
</dbReference>
<gene>
    <name evidence="12" type="ORF">F2Q70_00024979</name>
</gene>
<dbReference type="InterPro" id="IPR000858">
    <property type="entry name" value="S_locus_glycoprot_dom"/>
</dbReference>
<evidence type="ECO:0000313" key="12">
    <source>
        <dbReference type="EMBL" id="KAF2601664.1"/>
    </source>
</evidence>
<dbReference type="Gene3D" id="3.30.200.20">
    <property type="entry name" value="Phosphorylase Kinase, domain 1"/>
    <property type="match status" value="1"/>
</dbReference>
<evidence type="ECO:0000256" key="6">
    <source>
        <dbReference type="ARBA" id="ARBA00022989"/>
    </source>
</evidence>
<evidence type="ECO:0000256" key="4">
    <source>
        <dbReference type="ARBA" id="ARBA00022741"/>
    </source>
</evidence>
<organism evidence="12">
    <name type="scientific">Brassica cretica</name>
    <name type="common">Mustard</name>
    <dbReference type="NCBI Taxonomy" id="69181"/>
    <lineage>
        <taxon>Eukaryota</taxon>
        <taxon>Viridiplantae</taxon>
        <taxon>Streptophyta</taxon>
        <taxon>Embryophyta</taxon>
        <taxon>Tracheophyta</taxon>
        <taxon>Spermatophyta</taxon>
        <taxon>Magnoliopsida</taxon>
        <taxon>eudicotyledons</taxon>
        <taxon>Gunneridae</taxon>
        <taxon>Pentapetalae</taxon>
        <taxon>rosids</taxon>
        <taxon>malvids</taxon>
        <taxon>Brassicales</taxon>
        <taxon>Brassicaceae</taxon>
        <taxon>Brassiceae</taxon>
        <taxon>Brassica</taxon>
    </lineage>
</organism>
<dbReference type="AlphaFoldDB" id="A0A8S9L2W5"/>
<keyword evidence="2 9" id="KW-0812">Transmembrane</keyword>
<comment type="subcellular location">
    <subcellularLocation>
        <location evidence="1">Membrane</location>
        <topology evidence="1">Single-pass type I membrane protein</topology>
    </subcellularLocation>
</comment>
<dbReference type="GO" id="GO:0005524">
    <property type="term" value="F:ATP binding"/>
    <property type="evidence" value="ECO:0007669"/>
    <property type="project" value="UniProtKB-KW"/>
</dbReference>
<accession>A0A8S9L2W5</accession>
<dbReference type="PANTHER" id="PTHR32444:SF251">
    <property type="entry name" value="INACTIVE G-TYPE LECTIN S-RECEPTOR-LIKE SERINE_THREONINE-PROTEIN KINASE SRK-RELATED"/>
    <property type="match status" value="1"/>
</dbReference>
<dbReference type="PROSITE" id="PS50011">
    <property type="entry name" value="PROTEIN_KINASE_DOM"/>
    <property type="match status" value="1"/>
</dbReference>
<dbReference type="Pfam" id="PF08276">
    <property type="entry name" value="PAN_2"/>
    <property type="match status" value="1"/>
</dbReference>
<evidence type="ECO:0000256" key="8">
    <source>
        <dbReference type="ARBA" id="ARBA00023157"/>
    </source>
</evidence>
<dbReference type="PANTHER" id="PTHR32444">
    <property type="entry name" value="BULB-TYPE LECTIN DOMAIN-CONTAINING PROTEIN"/>
    <property type="match status" value="1"/>
</dbReference>
<keyword evidence="3" id="KW-0732">Signal</keyword>
<dbReference type="SMART" id="SM00473">
    <property type="entry name" value="PAN_AP"/>
    <property type="match status" value="1"/>
</dbReference>
<keyword evidence="6 9" id="KW-1133">Transmembrane helix</keyword>
<evidence type="ECO:0000256" key="1">
    <source>
        <dbReference type="ARBA" id="ARBA00004479"/>
    </source>
</evidence>
<reference evidence="12" key="1">
    <citation type="submission" date="2019-12" db="EMBL/GenBank/DDBJ databases">
        <title>Genome sequencing and annotation of Brassica cretica.</title>
        <authorList>
            <person name="Studholme D.J."/>
            <person name="Sarris P.F."/>
        </authorList>
    </citation>
    <scope>NUCLEOTIDE SEQUENCE</scope>
    <source>
        <strain evidence="12">PFS-102/07</strain>
        <tissue evidence="12">Leaf</tissue>
    </source>
</reference>
<dbReference type="GO" id="GO:0048544">
    <property type="term" value="P:recognition of pollen"/>
    <property type="evidence" value="ECO:0007669"/>
    <property type="project" value="InterPro"/>
</dbReference>
<dbReference type="InterPro" id="IPR000719">
    <property type="entry name" value="Prot_kinase_dom"/>
</dbReference>
<keyword evidence="4" id="KW-0547">Nucleotide-binding</keyword>
<dbReference type="SUPFAM" id="SSF56112">
    <property type="entry name" value="Protein kinase-like (PK-like)"/>
    <property type="match status" value="1"/>
</dbReference>
<comment type="caution">
    <text evidence="12">The sequence shown here is derived from an EMBL/GenBank/DDBJ whole genome shotgun (WGS) entry which is preliminary data.</text>
</comment>
<protein>
    <recommendedName>
        <fullName evidence="13">Apple domain-containing protein</fullName>
    </recommendedName>
</protein>
<dbReference type="Pfam" id="PF00954">
    <property type="entry name" value="S_locus_glycop"/>
    <property type="match status" value="1"/>
</dbReference>
<dbReference type="CDD" id="cd01098">
    <property type="entry name" value="PAN_AP_plant"/>
    <property type="match status" value="1"/>
</dbReference>
<keyword evidence="8" id="KW-1015">Disulfide bond</keyword>
<dbReference type="PROSITE" id="PS50948">
    <property type="entry name" value="PAN"/>
    <property type="match status" value="1"/>
</dbReference>
<evidence type="ECO:0000256" key="5">
    <source>
        <dbReference type="ARBA" id="ARBA00022840"/>
    </source>
</evidence>
<dbReference type="GO" id="GO:0016020">
    <property type="term" value="C:membrane"/>
    <property type="evidence" value="ECO:0007669"/>
    <property type="project" value="UniProtKB-SubCell"/>
</dbReference>
<sequence>MASDLPPIHVTSDRQVRNFLEITKTHEVRLCVSSFSQMRTVSAVRRRFSFRIFKSTKTLFVATSRVSGCQWKRITQRKRCTLKYIGRLFIDRVGIIDGLNPQHIKNAMKNMFGMTLDYTTSYRALLYAQEMMKLGYDLKTGRNRFLTSWRSSDDPASGNFTFNLETQWGLPEFILRMNHGWVEARSGPWNGIEFSGILSMQGSDYMVSNFTDNAYSFRMTNHSIYSILTTRDWMLERVTWTSTSSEWKRSVDFLFTGICDVYSSCGGPNTYCDLNTSPHCNCLRGFVPKNDTEWAERGERIGRSIFGCVRKKQLNCEGDHDFFELNNTKWPDTKTATVDRGIIDVKKCKERCLSDCNCTSFAFGKNGLGCVTWTGDLVDIRTYFEGGHALFVKVSAKDPDFSSGKKRDRTGKVIGWSIAGVSVVLILSVILFCFWKRRQKQAKADAAAPIVGNQVQLNEMVLRNINSSREEEIEDLELPLMDFEAVVAATERFSHSNQGRLSDGQEIAVKRLSEMSAQGTDEFMNEVRLIARLQHVNLVRLLGCCVYAGEKLLIYEYLENLSLDSHIFG</sequence>
<feature type="domain" description="Apple" evidence="11">
    <location>
        <begin position="316"/>
        <end position="395"/>
    </location>
</feature>